<dbReference type="PROSITE" id="PS50123">
    <property type="entry name" value="CHER"/>
    <property type="match status" value="1"/>
</dbReference>
<dbReference type="STRING" id="1123384.AJ81_01980"/>
<dbReference type="OrthoDB" id="9816309at2"/>
<feature type="domain" description="CheR-type methyltransferase" evidence="6">
    <location>
        <begin position="5"/>
        <end position="271"/>
    </location>
</feature>
<evidence type="ECO:0000256" key="2">
    <source>
        <dbReference type="ARBA" id="ARBA00012534"/>
    </source>
</evidence>
<accession>A0A0X1KPN7</accession>
<dbReference type="InterPro" id="IPR036804">
    <property type="entry name" value="CheR_N_sf"/>
</dbReference>
<dbReference type="Proteomes" id="UP000077469">
    <property type="component" value="Chromosome"/>
</dbReference>
<keyword evidence="5" id="KW-0949">S-adenosyl-L-methionine</keyword>
<dbReference type="SUPFAM" id="SSF53335">
    <property type="entry name" value="S-adenosyl-L-methionine-dependent methyltransferases"/>
    <property type="match status" value="1"/>
</dbReference>
<dbReference type="SMART" id="SM00138">
    <property type="entry name" value="MeTrc"/>
    <property type="match status" value="1"/>
</dbReference>
<dbReference type="InterPro" id="IPR022642">
    <property type="entry name" value="CheR_C"/>
</dbReference>
<evidence type="ECO:0000313" key="7">
    <source>
        <dbReference type="EMBL" id="AJC73174.1"/>
    </source>
</evidence>
<dbReference type="PRINTS" id="PR00996">
    <property type="entry name" value="CHERMTFRASE"/>
</dbReference>
<dbReference type="PATRIC" id="fig|1123384.7.peg.392"/>
<dbReference type="Pfam" id="PF01739">
    <property type="entry name" value="CheR"/>
    <property type="match status" value="1"/>
</dbReference>
<dbReference type="EC" id="2.1.1.80" evidence="2"/>
<organism evidence="7 8">
    <name type="scientific">Pseudothermotoga hypogea DSM 11164 = NBRC 106472</name>
    <dbReference type="NCBI Taxonomy" id="1123384"/>
    <lineage>
        <taxon>Bacteria</taxon>
        <taxon>Thermotogati</taxon>
        <taxon>Thermotogota</taxon>
        <taxon>Thermotogae</taxon>
        <taxon>Thermotogales</taxon>
        <taxon>Thermotogaceae</taxon>
        <taxon>Pseudothermotoga</taxon>
    </lineage>
</organism>
<sequence length="271" mass="31711">MQDFLSQSSGELPIEDFQWFVKEVHRHFGLDLSGYKPHRMKRRIEILIRKYRLSSYQEYLRLLLTNSSAKEEFLDKITINVTEFFRNPEKWWELRDKYLPELLSFSRSRFKAWSAGCASGEEPYSLAILLEELKAPAGAYVLATDIDDKALQEAKNGVYESRSMISTPKAYVDRYFEIVDGMYKVKDVVKKRVTFQKHNMLQDPFPQGLDLIVCRNVVIYFEENAKAQLYQNFAKALRLGGLLFVGSTERIFNHAELGLKIVSPFFYRRVT</sequence>
<proteinExistence type="predicted"/>
<dbReference type="InterPro" id="IPR029063">
    <property type="entry name" value="SAM-dependent_MTases_sf"/>
</dbReference>
<dbReference type="GO" id="GO:0008983">
    <property type="term" value="F:protein-glutamate O-methyltransferase activity"/>
    <property type="evidence" value="ECO:0007669"/>
    <property type="project" value="UniProtKB-EC"/>
</dbReference>
<keyword evidence="4" id="KW-0808">Transferase</keyword>
<dbReference type="SUPFAM" id="SSF47757">
    <property type="entry name" value="Chemotaxis receptor methyltransferase CheR, N-terminal domain"/>
    <property type="match status" value="1"/>
</dbReference>
<keyword evidence="8" id="KW-1185">Reference proteome</keyword>
<dbReference type="EMBL" id="CP007141">
    <property type="protein sequence ID" value="AJC73174.1"/>
    <property type="molecule type" value="Genomic_DNA"/>
</dbReference>
<name>A0A0X1KPN7_9THEM</name>
<evidence type="ECO:0000256" key="1">
    <source>
        <dbReference type="ARBA" id="ARBA00001541"/>
    </source>
</evidence>
<dbReference type="InterPro" id="IPR022641">
    <property type="entry name" value="CheR_N"/>
</dbReference>
<comment type="catalytic activity">
    <reaction evidence="1">
        <text>L-glutamyl-[protein] + S-adenosyl-L-methionine = [protein]-L-glutamate 5-O-methyl ester + S-adenosyl-L-homocysteine</text>
        <dbReference type="Rhea" id="RHEA:24452"/>
        <dbReference type="Rhea" id="RHEA-COMP:10208"/>
        <dbReference type="Rhea" id="RHEA-COMP:10311"/>
        <dbReference type="ChEBI" id="CHEBI:29973"/>
        <dbReference type="ChEBI" id="CHEBI:57856"/>
        <dbReference type="ChEBI" id="CHEBI:59789"/>
        <dbReference type="ChEBI" id="CHEBI:82795"/>
        <dbReference type="EC" id="2.1.1.80"/>
    </reaction>
</comment>
<dbReference type="PANTHER" id="PTHR24422:SF19">
    <property type="entry name" value="CHEMOTAXIS PROTEIN METHYLTRANSFERASE"/>
    <property type="match status" value="1"/>
</dbReference>
<dbReference type="Gene3D" id="3.40.50.150">
    <property type="entry name" value="Vaccinia Virus protein VP39"/>
    <property type="match status" value="1"/>
</dbReference>
<dbReference type="GO" id="GO:0032259">
    <property type="term" value="P:methylation"/>
    <property type="evidence" value="ECO:0007669"/>
    <property type="project" value="UniProtKB-KW"/>
</dbReference>
<evidence type="ECO:0000256" key="5">
    <source>
        <dbReference type="ARBA" id="ARBA00022691"/>
    </source>
</evidence>
<dbReference type="Gene3D" id="1.10.155.10">
    <property type="entry name" value="Chemotaxis receptor methyltransferase CheR, N-terminal domain"/>
    <property type="match status" value="1"/>
</dbReference>
<dbReference type="PANTHER" id="PTHR24422">
    <property type="entry name" value="CHEMOTAXIS PROTEIN METHYLTRANSFERASE"/>
    <property type="match status" value="1"/>
</dbReference>
<dbReference type="PaxDb" id="1123384-AJ81_01980"/>
<keyword evidence="3" id="KW-0489">Methyltransferase</keyword>
<dbReference type="AlphaFoldDB" id="A0A0X1KPN7"/>
<gene>
    <name evidence="7" type="ORF">AJ81_01980</name>
</gene>
<dbReference type="Pfam" id="PF03705">
    <property type="entry name" value="CheR_N"/>
    <property type="match status" value="1"/>
</dbReference>
<dbReference type="InterPro" id="IPR050903">
    <property type="entry name" value="Bact_Chemotaxis_MeTrfase"/>
</dbReference>
<evidence type="ECO:0000259" key="6">
    <source>
        <dbReference type="PROSITE" id="PS50123"/>
    </source>
</evidence>
<evidence type="ECO:0000313" key="8">
    <source>
        <dbReference type="Proteomes" id="UP000077469"/>
    </source>
</evidence>
<reference evidence="7 8" key="1">
    <citation type="submission" date="2014-01" db="EMBL/GenBank/DDBJ databases">
        <title>Genome sequencing of Thermotog hypogea.</title>
        <authorList>
            <person name="Zhang X."/>
            <person name="Alvare G."/>
            <person name="Fristensky B."/>
            <person name="Chen L."/>
            <person name="Suen T."/>
            <person name="Chen Q."/>
            <person name="Ma K."/>
        </authorList>
    </citation>
    <scope>NUCLEOTIDE SEQUENCE [LARGE SCALE GENOMIC DNA]</scope>
    <source>
        <strain evidence="7 8">DSM 11164</strain>
    </source>
</reference>
<evidence type="ECO:0000256" key="4">
    <source>
        <dbReference type="ARBA" id="ARBA00022679"/>
    </source>
</evidence>
<evidence type="ECO:0000256" key="3">
    <source>
        <dbReference type="ARBA" id="ARBA00022603"/>
    </source>
</evidence>
<dbReference type="RefSeq" id="WP_031503599.1">
    <property type="nucleotide sequence ID" value="NC_022795.1"/>
</dbReference>
<dbReference type="KEGG" id="phy:AJ81_01980"/>
<dbReference type="InterPro" id="IPR000780">
    <property type="entry name" value="CheR_MeTrfase"/>
</dbReference>
<protein>
    <recommendedName>
        <fullName evidence="2">protein-glutamate O-methyltransferase</fullName>
        <ecNumber evidence="2">2.1.1.80</ecNumber>
    </recommendedName>
</protein>